<sequence>MLNLDVQVQERIRLLFDIFTRLGTAKAVVRYLRRADLAPPVRPLKGPAPHELAWRNATDARVLNILKNPAYAGAYVYGRRWAAPEKRNEGGKNPTRAVPREQWEVCMLITVEK</sequence>
<dbReference type="EMBL" id="JBHSFZ010000027">
    <property type="protein sequence ID" value="MFC4595058.1"/>
    <property type="molecule type" value="Genomic_DNA"/>
</dbReference>
<dbReference type="InterPro" id="IPR011109">
    <property type="entry name" value="DNA_bind_recombinase_dom"/>
</dbReference>
<dbReference type="Proteomes" id="UP001595957">
    <property type="component" value="Unassembled WGS sequence"/>
</dbReference>
<dbReference type="PROSITE" id="PS51737">
    <property type="entry name" value="RECOMBINASE_DNA_BIND"/>
    <property type="match status" value="1"/>
</dbReference>
<reference evidence="3" key="1">
    <citation type="journal article" date="2019" name="Int. J. Syst. Evol. Microbiol.">
        <title>The Global Catalogue of Microorganisms (GCM) 10K type strain sequencing project: providing services to taxonomists for standard genome sequencing and annotation.</title>
        <authorList>
            <consortium name="The Broad Institute Genomics Platform"/>
            <consortium name="The Broad Institute Genome Sequencing Center for Infectious Disease"/>
            <person name="Wu L."/>
            <person name="Ma J."/>
        </authorList>
    </citation>
    <scope>NUCLEOTIDE SEQUENCE [LARGE SCALE GENOMIC DNA]</scope>
    <source>
        <strain evidence="3">NBRC 103632</strain>
    </source>
</reference>
<evidence type="ECO:0000313" key="2">
    <source>
        <dbReference type="EMBL" id="MFC4595058.1"/>
    </source>
</evidence>
<gene>
    <name evidence="2" type="ORF">ACFO3E_12770</name>
</gene>
<name>A0ABV9F111_9SPHN</name>
<comment type="caution">
    <text evidence="2">The sequence shown here is derived from an EMBL/GenBank/DDBJ whole genome shotgun (WGS) entry which is preliminary data.</text>
</comment>
<feature type="domain" description="Recombinase" evidence="1">
    <location>
        <begin position="1"/>
        <end position="113"/>
    </location>
</feature>
<evidence type="ECO:0000313" key="3">
    <source>
        <dbReference type="Proteomes" id="UP001595957"/>
    </source>
</evidence>
<dbReference type="RefSeq" id="WP_380805195.1">
    <property type="nucleotide sequence ID" value="NZ_JBHSFZ010000027.1"/>
</dbReference>
<dbReference type="InterPro" id="IPR038109">
    <property type="entry name" value="DNA_bind_recomb_sf"/>
</dbReference>
<protein>
    <submittedName>
        <fullName evidence="2">Recombinase family protein</fullName>
    </submittedName>
</protein>
<keyword evidence="3" id="KW-1185">Reference proteome</keyword>
<organism evidence="2 3">
    <name type="scientific">Sphingobium tyrosinilyticum</name>
    <dbReference type="NCBI Taxonomy" id="2715436"/>
    <lineage>
        <taxon>Bacteria</taxon>
        <taxon>Pseudomonadati</taxon>
        <taxon>Pseudomonadota</taxon>
        <taxon>Alphaproteobacteria</taxon>
        <taxon>Sphingomonadales</taxon>
        <taxon>Sphingomonadaceae</taxon>
        <taxon>Sphingobium</taxon>
    </lineage>
</organism>
<dbReference type="Gene3D" id="3.90.1750.20">
    <property type="entry name" value="Putative Large Serine Recombinase, Chain B, Domain 2"/>
    <property type="match status" value="1"/>
</dbReference>
<evidence type="ECO:0000259" key="1">
    <source>
        <dbReference type="PROSITE" id="PS51737"/>
    </source>
</evidence>
<accession>A0ABV9F111</accession>
<dbReference type="Pfam" id="PF07508">
    <property type="entry name" value="Recombinase"/>
    <property type="match status" value="1"/>
</dbReference>
<proteinExistence type="predicted"/>